<keyword evidence="1" id="KW-1133">Transmembrane helix</keyword>
<dbReference type="Pfam" id="PF19700">
    <property type="entry name" value="DUF6198"/>
    <property type="match status" value="1"/>
</dbReference>
<sequence length="65" mass="7209">MTDKINGLQYKYSHIICDVISVIIGFIGRAVLGIGTVANAFLMGPIVSFFDTHLTSKCYDRNQKN</sequence>
<name>A0ABW9MUB9_9FIRM</name>
<accession>A0ABW9MUB9</accession>
<dbReference type="EMBL" id="JBGMEH010000001">
    <property type="protein sequence ID" value="MFO3715424.1"/>
    <property type="molecule type" value="Genomic_DNA"/>
</dbReference>
<reference evidence="2 3" key="1">
    <citation type="journal article" date="2025" name="Anaerobe">
        <title>Description of Anaerococcus kampingiae sp. nov., Anaerococcus groningensis sp. nov., Anaerococcus martiniensis sp. nov., and Anaerococcus cruorum sp. nov., isolated from human clinical specimens.</title>
        <authorList>
            <person name="Boiten K.E."/>
            <person name="Meijer J."/>
            <person name="van Wezel E.M."/>
            <person name="Veloo A.C.M."/>
        </authorList>
    </citation>
    <scope>NUCLEOTIDE SEQUENCE [LARGE SCALE GENOMIC DNA]</scope>
    <source>
        <strain evidence="2 3">ENR1039</strain>
    </source>
</reference>
<dbReference type="Proteomes" id="UP001638015">
    <property type="component" value="Unassembled WGS sequence"/>
</dbReference>
<comment type="caution">
    <text evidence="2">The sequence shown here is derived from an EMBL/GenBank/DDBJ whole genome shotgun (WGS) entry which is preliminary data.</text>
</comment>
<keyword evidence="3" id="KW-1185">Reference proteome</keyword>
<organism evidence="2 3">
    <name type="scientific">Anaerococcus cruorum</name>
    <dbReference type="NCBI Taxonomy" id="3115617"/>
    <lineage>
        <taxon>Bacteria</taxon>
        <taxon>Bacillati</taxon>
        <taxon>Bacillota</taxon>
        <taxon>Tissierellia</taxon>
        <taxon>Tissierellales</taxon>
        <taxon>Peptoniphilaceae</taxon>
        <taxon>Anaerococcus</taxon>
    </lineage>
</organism>
<proteinExistence type="predicted"/>
<keyword evidence="1" id="KW-0812">Transmembrane</keyword>
<evidence type="ECO:0000256" key="1">
    <source>
        <dbReference type="SAM" id="Phobius"/>
    </source>
</evidence>
<dbReference type="RefSeq" id="WP_394010669.1">
    <property type="nucleotide sequence ID" value="NZ_JBGMEH010000001.1"/>
</dbReference>
<dbReference type="InterPro" id="IPR038750">
    <property type="entry name" value="YczE/YyaS-like"/>
</dbReference>
<evidence type="ECO:0000313" key="3">
    <source>
        <dbReference type="Proteomes" id="UP001638015"/>
    </source>
</evidence>
<gene>
    <name evidence="2" type="ORF">ACCQ40_01315</name>
</gene>
<protein>
    <submittedName>
        <fullName evidence="2">Uncharacterized protein</fullName>
    </submittedName>
</protein>
<evidence type="ECO:0000313" key="2">
    <source>
        <dbReference type="EMBL" id="MFO3715424.1"/>
    </source>
</evidence>
<keyword evidence="1" id="KW-0472">Membrane</keyword>
<feature type="transmembrane region" description="Helical" evidence="1">
    <location>
        <begin position="12"/>
        <end position="31"/>
    </location>
</feature>